<dbReference type="AlphaFoldDB" id="A0A5M3XUG2"/>
<evidence type="ECO:0000313" key="1">
    <source>
        <dbReference type="EMBL" id="GES24550.1"/>
    </source>
</evidence>
<proteinExistence type="predicted"/>
<dbReference type="EMBL" id="BLAF01000053">
    <property type="protein sequence ID" value="GES24550.1"/>
    <property type="molecule type" value="Genomic_DNA"/>
</dbReference>
<reference evidence="1 2" key="1">
    <citation type="submission" date="2019-10" db="EMBL/GenBank/DDBJ databases">
        <title>Whole genome shotgun sequence of Acrocarpospora pleiomorpha NBRC 16267.</title>
        <authorList>
            <person name="Ichikawa N."/>
            <person name="Kimura A."/>
            <person name="Kitahashi Y."/>
            <person name="Komaki H."/>
            <person name="Oguchi A."/>
        </authorList>
    </citation>
    <scope>NUCLEOTIDE SEQUENCE [LARGE SCALE GENOMIC DNA]</scope>
    <source>
        <strain evidence="1 2">NBRC 16267</strain>
    </source>
</reference>
<sequence>MRLPNSIAVLIGEISGCAAGTKLSGVHLGQVGQPRPEPVRRTAAPVTVMPALTTTAASAHDRMLR</sequence>
<evidence type="ECO:0000313" key="2">
    <source>
        <dbReference type="Proteomes" id="UP000377595"/>
    </source>
</evidence>
<keyword evidence="2" id="KW-1185">Reference proteome</keyword>
<comment type="caution">
    <text evidence="1">The sequence shown here is derived from an EMBL/GenBank/DDBJ whole genome shotgun (WGS) entry which is preliminary data.</text>
</comment>
<organism evidence="1 2">
    <name type="scientific">Acrocarpospora pleiomorpha</name>
    <dbReference type="NCBI Taxonomy" id="90975"/>
    <lineage>
        <taxon>Bacteria</taxon>
        <taxon>Bacillati</taxon>
        <taxon>Actinomycetota</taxon>
        <taxon>Actinomycetes</taxon>
        <taxon>Streptosporangiales</taxon>
        <taxon>Streptosporangiaceae</taxon>
        <taxon>Acrocarpospora</taxon>
    </lineage>
</organism>
<name>A0A5M3XUG2_9ACTN</name>
<gene>
    <name evidence="1" type="ORF">Aple_074490</name>
</gene>
<dbReference type="Proteomes" id="UP000377595">
    <property type="component" value="Unassembled WGS sequence"/>
</dbReference>
<accession>A0A5M3XUG2</accession>
<protein>
    <submittedName>
        <fullName evidence="1">Uncharacterized protein</fullName>
    </submittedName>
</protein>